<dbReference type="EMBL" id="JARAKH010000029">
    <property type="protein sequence ID" value="KAK8388129.1"/>
    <property type="molecule type" value="Genomic_DNA"/>
</dbReference>
<proteinExistence type="predicted"/>
<dbReference type="AlphaFoldDB" id="A0AAW0TK78"/>
<evidence type="ECO:0000313" key="2">
    <source>
        <dbReference type="Proteomes" id="UP001487740"/>
    </source>
</evidence>
<protein>
    <submittedName>
        <fullName evidence="1">Uncharacterized protein</fullName>
    </submittedName>
</protein>
<accession>A0AAW0TK78</accession>
<sequence>MDKKYGDKETHVSELVNKVWLGATISWNNIQGLKDLVRDLVNCVTNLRYLGYLKEIDTQGSGNGHIELSVIRSGEETCLLSPVEEDRVHSSISFTAEKGATGYELCWMTLGLYSPRPGPKSLIDMEENEEYGGVRWENPEQGESEVNANQLLTKKYQLSL</sequence>
<reference evidence="1 2" key="1">
    <citation type="submission" date="2023-03" db="EMBL/GenBank/DDBJ databases">
        <title>High-quality genome of Scylla paramamosain provides insights in environmental adaptation.</title>
        <authorList>
            <person name="Zhang L."/>
        </authorList>
    </citation>
    <scope>NUCLEOTIDE SEQUENCE [LARGE SCALE GENOMIC DNA]</scope>
    <source>
        <strain evidence="1">LZ_2023a</strain>
        <tissue evidence="1">Muscle</tissue>
    </source>
</reference>
<name>A0AAW0TK78_SCYPA</name>
<gene>
    <name evidence="1" type="ORF">O3P69_020191</name>
</gene>
<keyword evidence="2" id="KW-1185">Reference proteome</keyword>
<evidence type="ECO:0000313" key="1">
    <source>
        <dbReference type="EMBL" id="KAK8388129.1"/>
    </source>
</evidence>
<organism evidence="1 2">
    <name type="scientific">Scylla paramamosain</name>
    <name type="common">Mud crab</name>
    <dbReference type="NCBI Taxonomy" id="85552"/>
    <lineage>
        <taxon>Eukaryota</taxon>
        <taxon>Metazoa</taxon>
        <taxon>Ecdysozoa</taxon>
        <taxon>Arthropoda</taxon>
        <taxon>Crustacea</taxon>
        <taxon>Multicrustacea</taxon>
        <taxon>Malacostraca</taxon>
        <taxon>Eumalacostraca</taxon>
        <taxon>Eucarida</taxon>
        <taxon>Decapoda</taxon>
        <taxon>Pleocyemata</taxon>
        <taxon>Brachyura</taxon>
        <taxon>Eubrachyura</taxon>
        <taxon>Portunoidea</taxon>
        <taxon>Portunidae</taxon>
        <taxon>Portuninae</taxon>
        <taxon>Scylla</taxon>
    </lineage>
</organism>
<dbReference type="Proteomes" id="UP001487740">
    <property type="component" value="Unassembled WGS sequence"/>
</dbReference>
<comment type="caution">
    <text evidence="1">The sequence shown here is derived from an EMBL/GenBank/DDBJ whole genome shotgun (WGS) entry which is preliminary data.</text>
</comment>